<dbReference type="AlphaFoldDB" id="A0A4U1BPY9"/>
<reference evidence="2 3" key="1">
    <citation type="submission" date="2019-04" db="EMBL/GenBank/DDBJ databases">
        <authorList>
            <person name="Hwang J.C."/>
        </authorList>
    </citation>
    <scope>NUCLEOTIDE SEQUENCE [LARGE SCALE GENOMIC DNA]</scope>
    <source>
        <strain evidence="2 3">IMCC35002</strain>
    </source>
</reference>
<feature type="transmembrane region" description="Helical" evidence="1">
    <location>
        <begin position="276"/>
        <end position="307"/>
    </location>
</feature>
<accession>A0A4U1BPY9</accession>
<sequence>MGIQRKAIRFKHELPVVKENGDWFSTTFTVVYDSDKEEFSRNIEIKVEHGAFRETLFEKVYKYTFKEWFELVKYNEKVYVINYDEEDEEHIRLFNHQRDDDASFFVINIFDKESQSYIEIPFASKKNVTAFNWYSAVFIPTMQEAQNYFSADIINARIDALEQQKKDVDVYRDKFRKDTINTLEGMSRGAGSTWYPGNKERYDSCVSLAYGIDNDLKHCLNVITESHHLLANLREINDAFSNFSKCIVDASSHMSRQIPGFELNKYSKTLRHVSNAFYGVGIGVTVLGAATPLVFVGSAFLITAFILDIQAAKKLKNWYVEQKEELSNYKNGSLADFKRSVTKIHDDLSGLWKSFLDIGRIIAGSDHSFSSARELKFLFEDYVESYTYMMRLKSGLYISMLNDPEGDVLQVSKKIVAENKKNTDKVDVRDKVSQRKLDKILAMRSESIALDYLLQAYGEASDQMTRDHLRSQIEPLADKGNVNLEVELIMSVLTFSNTPMEVLEEAALSKAKLDNILKEMEGGYLKSLAA</sequence>
<evidence type="ECO:0000256" key="1">
    <source>
        <dbReference type="SAM" id="Phobius"/>
    </source>
</evidence>
<organism evidence="2 3">
    <name type="scientific">Ferrimonas aestuarii</name>
    <dbReference type="NCBI Taxonomy" id="2569539"/>
    <lineage>
        <taxon>Bacteria</taxon>
        <taxon>Pseudomonadati</taxon>
        <taxon>Pseudomonadota</taxon>
        <taxon>Gammaproteobacteria</taxon>
        <taxon>Alteromonadales</taxon>
        <taxon>Ferrimonadaceae</taxon>
        <taxon>Ferrimonas</taxon>
    </lineage>
</organism>
<dbReference type="Proteomes" id="UP000305675">
    <property type="component" value="Unassembled WGS sequence"/>
</dbReference>
<gene>
    <name evidence="2" type="ORF">FCL42_07370</name>
</gene>
<dbReference type="RefSeq" id="WP_136862759.1">
    <property type="nucleotide sequence ID" value="NZ_SWCJ01000004.1"/>
</dbReference>
<protein>
    <submittedName>
        <fullName evidence="2">Uncharacterized protein</fullName>
    </submittedName>
</protein>
<keyword evidence="1" id="KW-1133">Transmembrane helix</keyword>
<proteinExistence type="predicted"/>
<evidence type="ECO:0000313" key="3">
    <source>
        <dbReference type="Proteomes" id="UP000305675"/>
    </source>
</evidence>
<keyword evidence="1" id="KW-0812">Transmembrane</keyword>
<name>A0A4U1BPY9_9GAMM</name>
<comment type="caution">
    <text evidence="2">The sequence shown here is derived from an EMBL/GenBank/DDBJ whole genome shotgun (WGS) entry which is preliminary data.</text>
</comment>
<dbReference type="EMBL" id="SWCJ01000004">
    <property type="protein sequence ID" value="TKB56030.1"/>
    <property type="molecule type" value="Genomic_DNA"/>
</dbReference>
<keyword evidence="3" id="KW-1185">Reference proteome</keyword>
<evidence type="ECO:0000313" key="2">
    <source>
        <dbReference type="EMBL" id="TKB56030.1"/>
    </source>
</evidence>
<keyword evidence="1" id="KW-0472">Membrane</keyword>